<organism evidence="2 3">
    <name type="scientific">Arthrobacter alpinus</name>
    <dbReference type="NCBI Taxonomy" id="656366"/>
    <lineage>
        <taxon>Bacteria</taxon>
        <taxon>Bacillati</taxon>
        <taxon>Actinomycetota</taxon>
        <taxon>Actinomycetes</taxon>
        <taxon>Micrococcales</taxon>
        <taxon>Micrococcaceae</taxon>
        <taxon>Arthrobacter</taxon>
    </lineage>
</organism>
<dbReference type="EMBL" id="CP012677">
    <property type="protein sequence ID" value="ALE93841.1"/>
    <property type="molecule type" value="Genomic_DNA"/>
</dbReference>
<reference evidence="3" key="1">
    <citation type="submission" date="2015-09" db="EMBL/GenBank/DDBJ databases">
        <title>Complete genome of Arthrobacter alpinus strain R3.8.</title>
        <authorList>
            <person name="See-Too W.S."/>
            <person name="Chan K.G."/>
        </authorList>
    </citation>
    <scope>NUCLEOTIDE SEQUENCE [LARGE SCALE GENOMIC DNA]</scope>
    <source>
        <strain evidence="3">R3.8</strain>
    </source>
</reference>
<sequence length="125" mass="13237">MNNLLNAATFLILVALGVAALGIQLMALSDCLRTPTAYFQRVDKRTKLFWGALTGGSAFFGFIFLIGPVTSSLAFGTLIPPSMGFNLLLNLAAVTAASVYLADVRPALAEVRGRGKGNQNRGSSW</sequence>
<evidence type="ECO:0000313" key="3">
    <source>
        <dbReference type="Proteomes" id="UP000062833"/>
    </source>
</evidence>
<dbReference type="AlphaFoldDB" id="A0A0M4QSE5"/>
<protein>
    <recommendedName>
        <fullName evidence="4">DUF2516 domain-containing protein</fullName>
    </recommendedName>
</protein>
<dbReference type="RefSeq" id="WP_062009142.1">
    <property type="nucleotide sequence ID" value="NZ_CP012677.1"/>
</dbReference>
<keyword evidence="1" id="KW-0812">Transmembrane</keyword>
<evidence type="ECO:0000256" key="1">
    <source>
        <dbReference type="SAM" id="Phobius"/>
    </source>
</evidence>
<dbReference type="Proteomes" id="UP000062833">
    <property type="component" value="Chromosome"/>
</dbReference>
<keyword evidence="3" id="KW-1185">Reference proteome</keyword>
<feature type="transmembrane region" description="Helical" evidence="1">
    <location>
        <begin position="83"/>
        <end position="102"/>
    </location>
</feature>
<proteinExistence type="predicted"/>
<keyword evidence="1" id="KW-0472">Membrane</keyword>
<feature type="transmembrane region" description="Helical" evidence="1">
    <location>
        <begin position="6"/>
        <end position="28"/>
    </location>
</feature>
<feature type="transmembrane region" description="Helical" evidence="1">
    <location>
        <begin position="48"/>
        <end position="71"/>
    </location>
</feature>
<dbReference type="InterPro" id="IPR019662">
    <property type="entry name" value="DUF2516"/>
</dbReference>
<dbReference type="PATRIC" id="fig|656366.3.peg.3980"/>
<keyword evidence="1" id="KW-1133">Transmembrane helix</keyword>
<gene>
    <name evidence="2" type="ORF">AOC05_18480</name>
</gene>
<dbReference type="OrthoDB" id="4774469at2"/>
<evidence type="ECO:0008006" key="4">
    <source>
        <dbReference type="Google" id="ProtNLM"/>
    </source>
</evidence>
<evidence type="ECO:0000313" key="2">
    <source>
        <dbReference type="EMBL" id="ALE93841.1"/>
    </source>
</evidence>
<name>A0A0M4QSE5_9MICC</name>
<dbReference type="KEGG" id="aaq:AOC05_18480"/>
<dbReference type="Pfam" id="PF10724">
    <property type="entry name" value="DUF2516"/>
    <property type="match status" value="1"/>
</dbReference>
<accession>A0A0M4QSE5</accession>